<evidence type="ECO:0000313" key="3">
    <source>
        <dbReference type="WBParaSite" id="L893_g21966.t1"/>
    </source>
</evidence>
<organism evidence="2 3">
    <name type="scientific">Steinernema glaseri</name>
    <dbReference type="NCBI Taxonomy" id="37863"/>
    <lineage>
        <taxon>Eukaryota</taxon>
        <taxon>Metazoa</taxon>
        <taxon>Ecdysozoa</taxon>
        <taxon>Nematoda</taxon>
        <taxon>Chromadorea</taxon>
        <taxon>Rhabditida</taxon>
        <taxon>Tylenchina</taxon>
        <taxon>Panagrolaimomorpha</taxon>
        <taxon>Strongyloidoidea</taxon>
        <taxon>Steinernematidae</taxon>
        <taxon>Steinernema</taxon>
    </lineage>
</organism>
<keyword evidence="2" id="KW-1185">Reference proteome</keyword>
<sequence length="131" mass="14944">MRSDILHPSTCLGSRHVFWVGRHSKSGSHQRSSIPTRRIRFTGVRRRPFRRKGREGRAPTVRLDTAAKTDPSPSTHSYGGNRRLRIALGTDRMSHSSRSRVECLLFTHRRDNAELQIVFENETPVTPSAMP</sequence>
<feature type="region of interest" description="Disordered" evidence="1">
    <location>
        <begin position="44"/>
        <end position="83"/>
    </location>
</feature>
<evidence type="ECO:0000256" key="1">
    <source>
        <dbReference type="SAM" id="MobiDB-lite"/>
    </source>
</evidence>
<dbReference type="WBParaSite" id="L893_g21966.t1">
    <property type="protein sequence ID" value="L893_g21966.t1"/>
    <property type="gene ID" value="L893_g21966"/>
</dbReference>
<evidence type="ECO:0000313" key="2">
    <source>
        <dbReference type="Proteomes" id="UP000095287"/>
    </source>
</evidence>
<protein>
    <submittedName>
        <fullName evidence="3">Uncharacterized protein</fullName>
    </submittedName>
</protein>
<feature type="compositionally biased region" description="Basic residues" evidence="1">
    <location>
        <begin position="44"/>
        <end position="54"/>
    </location>
</feature>
<accession>A0A1I7Z1U9</accession>
<name>A0A1I7Z1U9_9BILA</name>
<proteinExistence type="predicted"/>
<reference evidence="3" key="1">
    <citation type="submission" date="2016-11" db="UniProtKB">
        <authorList>
            <consortium name="WormBaseParasite"/>
        </authorList>
    </citation>
    <scope>IDENTIFICATION</scope>
</reference>
<dbReference type="Proteomes" id="UP000095287">
    <property type="component" value="Unplaced"/>
</dbReference>
<dbReference type="AlphaFoldDB" id="A0A1I7Z1U9"/>